<accession>A0ABW0SJN6</accession>
<protein>
    <submittedName>
        <fullName evidence="4">Nitroreductase family protein</fullName>
    </submittedName>
</protein>
<evidence type="ECO:0000256" key="1">
    <source>
        <dbReference type="ARBA" id="ARBA00007118"/>
    </source>
</evidence>
<reference evidence="5" key="1">
    <citation type="journal article" date="2019" name="Int. J. Syst. Evol. Microbiol.">
        <title>The Global Catalogue of Microorganisms (GCM) 10K type strain sequencing project: providing services to taxonomists for standard genome sequencing and annotation.</title>
        <authorList>
            <consortium name="The Broad Institute Genomics Platform"/>
            <consortium name="The Broad Institute Genome Sequencing Center for Infectious Disease"/>
            <person name="Wu L."/>
            <person name="Ma J."/>
        </authorList>
    </citation>
    <scope>NUCLEOTIDE SEQUENCE [LARGE SCALE GENOMIC DNA]</scope>
    <source>
        <strain evidence="5">KACC 11407</strain>
    </source>
</reference>
<dbReference type="InterPro" id="IPR029479">
    <property type="entry name" value="Nitroreductase"/>
</dbReference>
<comment type="caution">
    <text evidence="4">The sequence shown here is derived from an EMBL/GenBank/DDBJ whole genome shotgun (WGS) entry which is preliminary data.</text>
</comment>
<dbReference type="SUPFAM" id="SSF55469">
    <property type="entry name" value="FMN-dependent nitroreductase-like"/>
    <property type="match status" value="1"/>
</dbReference>
<dbReference type="InterPro" id="IPR000415">
    <property type="entry name" value="Nitroreductase-like"/>
</dbReference>
<sequence>MVVMRDRIKAIVPAERRVAIRRLLARVKVFSNYAYDARRYLRASTAGRMADDAERLAAHICMDYHRLEKGMALPSPRHGFGRDVVMRLMRTVGRYEDRYGPADVTAFARGALAGYRRFNAGQLAPEVEGALDAFLSAPMQDGGAGGVEALTSETLFPFDSDAARRFLRSRRSVRQFDGRPVPEAILQDAARIAQQAPSVCNRQSARIFASNRREKMDELLSLQNGNRGFGDRLGAVIVIASDMRAFTSMGERNQCWVDGGIFAMSMALALHSLHVGACMLNWSVEPGRDRALRRCLGIEDHYAVITMMGAGFPPDALMVAASPRRRTDDIIRFV</sequence>
<keyword evidence="5" id="KW-1185">Reference proteome</keyword>
<evidence type="ECO:0000259" key="3">
    <source>
        <dbReference type="Pfam" id="PF00881"/>
    </source>
</evidence>
<dbReference type="EMBL" id="JBHSNM010000001">
    <property type="protein sequence ID" value="MFC5569101.1"/>
    <property type="molecule type" value="Genomic_DNA"/>
</dbReference>
<dbReference type="Gene3D" id="3.40.109.10">
    <property type="entry name" value="NADH Oxidase"/>
    <property type="match status" value="1"/>
</dbReference>
<keyword evidence="2" id="KW-0560">Oxidoreductase</keyword>
<feature type="domain" description="Nitroreductase" evidence="3">
    <location>
        <begin position="222"/>
        <end position="311"/>
    </location>
</feature>
<dbReference type="CDD" id="cd02062">
    <property type="entry name" value="Nitro_FMN_reductase"/>
    <property type="match status" value="1"/>
</dbReference>
<dbReference type="PANTHER" id="PTHR43673:SF10">
    <property type="entry name" value="NADH DEHYDROGENASE_NAD(P)H NITROREDUCTASE XCC3605-RELATED"/>
    <property type="match status" value="1"/>
</dbReference>
<proteinExistence type="inferred from homology"/>
<organism evidence="4 5">
    <name type="scientific">Lysobacter yangpyeongensis</name>
    <dbReference type="NCBI Taxonomy" id="346182"/>
    <lineage>
        <taxon>Bacteria</taxon>
        <taxon>Pseudomonadati</taxon>
        <taxon>Pseudomonadota</taxon>
        <taxon>Gammaproteobacteria</taxon>
        <taxon>Lysobacterales</taxon>
        <taxon>Lysobacteraceae</taxon>
        <taxon>Lysobacter</taxon>
    </lineage>
</organism>
<dbReference type="Proteomes" id="UP001596036">
    <property type="component" value="Unassembled WGS sequence"/>
</dbReference>
<dbReference type="PANTHER" id="PTHR43673">
    <property type="entry name" value="NAD(P)H NITROREDUCTASE YDGI-RELATED"/>
    <property type="match status" value="1"/>
</dbReference>
<name>A0ABW0SJN6_9GAMM</name>
<evidence type="ECO:0000256" key="2">
    <source>
        <dbReference type="ARBA" id="ARBA00023002"/>
    </source>
</evidence>
<dbReference type="RefSeq" id="WP_386752973.1">
    <property type="nucleotide sequence ID" value="NZ_JBHSNM010000001.1"/>
</dbReference>
<comment type="similarity">
    <text evidence="1">Belongs to the nitroreductase family.</text>
</comment>
<evidence type="ECO:0000313" key="5">
    <source>
        <dbReference type="Proteomes" id="UP001596036"/>
    </source>
</evidence>
<dbReference type="Pfam" id="PF00881">
    <property type="entry name" value="Nitroreductase"/>
    <property type="match status" value="2"/>
</dbReference>
<gene>
    <name evidence="4" type="ORF">ACFPN1_03340</name>
</gene>
<evidence type="ECO:0000313" key="4">
    <source>
        <dbReference type="EMBL" id="MFC5569101.1"/>
    </source>
</evidence>
<feature type="domain" description="Nitroreductase" evidence="3">
    <location>
        <begin position="167"/>
        <end position="220"/>
    </location>
</feature>